<feature type="region of interest" description="Disordered" evidence="10">
    <location>
        <begin position="223"/>
        <end position="259"/>
    </location>
</feature>
<dbReference type="InterPro" id="IPR051028">
    <property type="entry name" value="Mito_Solute_Carrier"/>
</dbReference>
<evidence type="ECO:0000256" key="5">
    <source>
        <dbReference type="ARBA" id="ARBA00022989"/>
    </source>
</evidence>
<evidence type="ECO:0000256" key="2">
    <source>
        <dbReference type="ARBA" id="ARBA00006375"/>
    </source>
</evidence>
<evidence type="ECO:0000256" key="8">
    <source>
        <dbReference type="PROSITE-ProRule" id="PRU00282"/>
    </source>
</evidence>
<evidence type="ECO:0000256" key="1">
    <source>
        <dbReference type="ARBA" id="ARBA00004448"/>
    </source>
</evidence>
<reference evidence="12 13" key="1">
    <citation type="submission" date="2024-02" db="EMBL/GenBank/DDBJ databases">
        <authorList>
            <person name="Chen Y."/>
            <person name="Shah S."/>
            <person name="Dougan E. K."/>
            <person name="Thang M."/>
            <person name="Chan C."/>
        </authorList>
    </citation>
    <scope>NUCLEOTIDE SEQUENCE [LARGE SCALE GENOMIC DNA]</scope>
</reference>
<dbReference type="PANTHER" id="PTHR45678:SF9">
    <property type="entry name" value="CALCIUM-BINDING MITOCHONDRIAL CARRIER PROTEIN ARALAR1"/>
    <property type="match status" value="1"/>
</dbReference>
<dbReference type="InterPro" id="IPR023395">
    <property type="entry name" value="MCP_dom_sf"/>
</dbReference>
<keyword evidence="7 8" id="KW-0472">Membrane</keyword>
<organism evidence="12 13">
    <name type="scientific">Durusdinium trenchii</name>
    <dbReference type="NCBI Taxonomy" id="1381693"/>
    <lineage>
        <taxon>Eukaryota</taxon>
        <taxon>Sar</taxon>
        <taxon>Alveolata</taxon>
        <taxon>Dinophyceae</taxon>
        <taxon>Suessiales</taxon>
        <taxon>Symbiodiniaceae</taxon>
        <taxon>Durusdinium</taxon>
    </lineage>
</organism>
<gene>
    <name evidence="12" type="ORF">CCMP2556_LOCUS19054</name>
</gene>
<comment type="subcellular location">
    <subcellularLocation>
        <location evidence="1">Mitochondrion inner membrane</location>
        <topology evidence="1">Multi-pass membrane protein</topology>
    </subcellularLocation>
</comment>
<dbReference type="EMBL" id="CAXAMN010011001">
    <property type="protein sequence ID" value="CAK9033378.1"/>
    <property type="molecule type" value="Genomic_DNA"/>
</dbReference>
<feature type="repeat" description="Solcar" evidence="8">
    <location>
        <begin position="463"/>
        <end position="559"/>
    </location>
</feature>
<comment type="similarity">
    <text evidence="2 9">Belongs to the mitochondrial carrier (TC 2.A.29) family.</text>
</comment>
<evidence type="ECO:0000256" key="10">
    <source>
        <dbReference type="SAM" id="MobiDB-lite"/>
    </source>
</evidence>
<feature type="repeat" description="Solcar" evidence="8">
    <location>
        <begin position="373"/>
        <end position="454"/>
    </location>
</feature>
<keyword evidence="9" id="KW-0813">Transport</keyword>
<evidence type="ECO:0000256" key="4">
    <source>
        <dbReference type="ARBA" id="ARBA00022792"/>
    </source>
</evidence>
<dbReference type="PROSITE" id="PS50920">
    <property type="entry name" value="SOLCAR"/>
    <property type="match status" value="2"/>
</dbReference>
<accession>A0ABP0L494</accession>
<dbReference type="Proteomes" id="UP001642484">
    <property type="component" value="Unassembled WGS sequence"/>
</dbReference>
<evidence type="ECO:0000256" key="7">
    <source>
        <dbReference type="ARBA" id="ARBA00023136"/>
    </source>
</evidence>
<dbReference type="InterPro" id="IPR018108">
    <property type="entry name" value="MCP_transmembrane"/>
</dbReference>
<keyword evidence="4" id="KW-0999">Mitochondrion inner membrane</keyword>
<dbReference type="SUPFAM" id="SSF103506">
    <property type="entry name" value="Mitochondrial carrier"/>
    <property type="match status" value="1"/>
</dbReference>
<keyword evidence="13" id="KW-1185">Reference proteome</keyword>
<evidence type="ECO:0000313" key="13">
    <source>
        <dbReference type="Proteomes" id="UP001642484"/>
    </source>
</evidence>
<dbReference type="Pfam" id="PF00153">
    <property type="entry name" value="Mito_carr"/>
    <property type="match status" value="2"/>
</dbReference>
<evidence type="ECO:0000313" key="12">
    <source>
        <dbReference type="EMBL" id="CAK9033378.1"/>
    </source>
</evidence>
<feature type="transmembrane region" description="Helical" evidence="11">
    <location>
        <begin position="144"/>
        <end position="171"/>
    </location>
</feature>
<comment type="caution">
    <text evidence="12">The sequence shown here is derived from an EMBL/GenBank/DDBJ whole genome shotgun (WGS) entry which is preliminary data.</text>
</comment>
<keyword evidence="3 8" id="KW-0812">Transmembrane</keyword>
<protein>
    <recommendedName>
        <fullName evidence="14">Mitochondrial carrier protein</fullName>
    </recommendedName>
</protein>
<keyword evidence="5 11" id="KW-1133">Transmembrane helix</keyword>
<evidence type="ECO:0008006" key="14">
    <source>
        <dbReference type="Google" id="ProtNLM"/>
    </source>
</evidence>
<evidence type="ECO:0000256" key="6">
    <source>
        <dbReference type="ARBA" id="ARBA00023128"/>
    </source>
</evidence>
<keyword evidence="6" id="KW-0496">Mitochondrion</keyword>
<evidence type="ECO:0000256" key="11">
    <source>
        <dbReference type="SAM" id="Phobius"/>
    </source>
</evidence>
<proteinExistence type="inferred from homology"/>
<evidence type="ECO:0000256" key="9">
    <source>
        <dbReference type="RuleBase" id="RU000488"/>
    </source>
</evidence>
<dbReference type="Gene3D" id="1.50.40.10">
    <property type="entry name" value="Mitochondrial carrier domain"/>
    <property type="match status" value="1"/>
</dbReference>
<feature type="compositionally biased region" description="Pro residues" evidence="10">
    <location>
        <begin position="223"/>
        <end position="233"/>
    </location>
</feature>
<feature type="transmembrane region" description="Helical" evidence="11">
    <location>
        <begin position="91"/>
        <end position="113"/>
    </location>
</feature>
<dbReference type="PANTHER" id="PTHR45678">
    <property type="entry name" value="MITOCHONDRIAL 2-OXODICARBOXYLATE CARRIER 1-RELATED"/>
    <property type="match status" value="1"/>
</dbReference>
<sequence length="581" mass="61442">MLQMRRPPRRRSADFFPTAEVSERRSRPGEPVEATEVLGSLLATGVGALMVAQSSGGAVGMACIPFVSWSEGSLREAMSEAPEEVTRRLRLLAHLVNGAALAQLGTAMLQFILNDPLSGLIGGGIAAIGCQTAHPAGFRLLPTYVVLSFCHGIMQVLLNLQLFASGVPLHAMTSVRAGLMGKLAVGTLVASPLVMFLGMGMGYCLHKEFQQVLHASTPVPAAPAPLPATPAPAPGNDAPGSTSRPLPAEERAAPKAAPKAVRLNGRQSVELRRLSDRLNAEKTASALELTALEHAGIGASVGSIEMAIMRPAVFWKTELQQQRFSLSRAINPSYCYRGLPLAIASIAPITCIQFGANSLISSGIKATKGASELRESERLGAAVVAGAASALVQCPCQLVEVNQSNHGSSMFSTARRVVSEYGFLGLYRGYSMGATREGIFCSSYMAVNPMVKSWVQEQRLELSDAAATLAASAVSGTLGAALSHPADTLKTRLQAGALPLRPGEPAEALRIHGPIDALKDMREKGDLFKKCFAGFSPRLFRLICCTYIYSISTEFLESLYRSASVDLVVAGTRVQVSQSLA</sequence>
<name>A0ABP0L494_9DINO</name>
<evidence type="ECO:0000256" key="3">
    <source>
        <dbReference type="ARBA" id="ARBA00022692"/>
    </source>
</evidence>
<feature type="transmembrane region" description="Helical" evidence="11">
    <location>
        <begin position="183"/>
        <end position="203"/>
    </location>
</feature>